<dbReference type="EMBL" id="ML994650">
    <property type="protein sequence ID" value="KAF2182035.1"/>
    <property type="molecule type" value="Genomic_DNA"/>
</dbReference>
<evidence type="ECO:0000313" key="1">
    <source>
        <dbReference type="EMBL" id="KAF2182035.1"/>
    </source>
</evidence>
<keyword evidence="2" id="KW-1185">Reference proteome</keyword>
<proteinExistence type="predicted"/>
<reference evidence="1" key="1">
    <citation type="journal article" date="2020" name="Stud. Mycol.">
        <title>101 Dothideomycetes genomes: a test case for predicting lifestyles and emergence of pathogens.</title>
        <authorList>
            <person name="Haridas S."/>
            <person name="Albert R."/>
            <person name="Binder M."/>
            <person name="Bloem J."/>
            <person name="Labutti K."/>
            <person name="Salamov A."/>
            <person name="Andreopoulos B."/>
            <person name="Baker S."/>
            <person name="Barry K."/>
            <person name="Bills G."/>
            <person name="Bluhm B."/>
            <person name="Cannon C."/>
            <person name="Castanera R."/>
            <person name="Culley D."/>
            <person name="Daum C."/>
            <person name="Ezra D."/>
            <person name="Gonzalez J."/>
            <person name="Henrissat B."/>
            <person name="Kuo A."/>
            <person name="Liang C."/>
            <person name="Lipzen A."/>
            <person name="Lutzoni F."/>
            <person name="Magnuson J."/>
            <person name="Mondo S."/>
            <person name="Nolan M."/>
            <person name="Ohm R."/>
            <person name="Pangilinan J."/>
            <person name="Park H.-J."/>
            <person name="Ramirez L."/>
            <person name="Alfaro M."/>
            <person name="Sun H."/>
            <person name="Tritt A."/>
            <person name="Yoshinaga Y."/>
            <person name="Zwiers L.-H."/>
            <person name="Turgeon B."/>
            <person name="Goodwin S."/>
            <person name="Spatafora J."/>
            <person name="Crous P."/>
            <person name="Grigoriev I."/>
        </authorList>
    </citation>
    <scope>NUCLEOTIDE SEQUENCE</scope>
    <source>
        <strain evidence="1">CBS 207.26</strain>
    </source>
</reference>
<dbReference type="OrthoDB" id="2951834at2759"/>
<dbReference type="Proteomes" id="UP000800200">
    <property type="component" value="Unassembled WGS sequence"/>
</dbReference>
<accession>A0A6A6DT88</accession>
<name>A0A6A6DT88_9PEZI</name>
<organism evidence="1 2">
    <name type="scientific">Zopfia rhizophila CBS 207.26</name>
    <dbReference type="NCBI Taxonomy" id="1314779"/>
    <lineage>
        <taxon>Eukaryota</taxon>
        <taxon>Fungi</taxon>
        <taxon>Dikarya</taxon>
        <taxon>Ascomycota</taxon>
        <taxon>Pezizomycotina</taxon>
        <taxon>Dothideomycetes</taxon>
        <taxon>Dothideomycetes incertae sedis</taxon>
        <taxon>Zopfiaceae</taxon>
        <taxon>Zopfia</taxon>
    </lineage>
</organism>
<sequence length="472" mass="53861">MDCLLFLDFPVTIRDQIYAELLVPPVTKADNQTYTKEPLSTSILYTNKQIYAEASDILYTKNLFVVIMTNDPETFATLHRGHIPTIVQVKNSSKIAQCQRFAMTMEFLLSSHKLPSISTTFAVIPAWSLPHFASVLAMKNASWTAHFKVENCFRYTPSRISELLFGRFLSAEMLPKFAALSIGSPVDERYRNDMIRDCVNVNENSCTIIFMSIRACLDRVQFRMLHDDDSLDQGIRKEIPEAQIPEVPTLMLRLLDIFWDCHFRRARSLGHQCSVDVPYLFDEASCAYSLLAQAHCFAAARSSLKDINAYLEARRAAEAGIMYLKQRDPFEDAEYVPDDDANKKREHVNKAKARLSLRASEACIGLRDRVSATEYILDASKYNPDMKPTAREQIIHLGDYKWPENPQGAKVAILWGMPEVPVQWKDLVRGDKISKVTRELAHDRSESDNIDEDSTEMTRLSALRKRLLRMGS</sequence>
<evidence type="ECO:0000313" key="2">
    <source>
        <dbReference type="Proteomes" id="UP000800200"/>
    </source>
</evidence>
<protein>
    <submittedName>
        <fullName evidence="1">Uncharacterized protein</fullName>
    </submittedName>
</protein>
<dbReference type="AlphaFoldDB" id="A0A6A6DT88"/>
<gene>
    <name evidence="1" type="ORF">K469DRAFT_252649</name>
</gene>